<protein>
    <submittedName>
        <fullName evidence="2">Uncharacterized protein</fullName>
    </submittedName>
</protein>
<evidence type="ECO:0000256" key="1">
    <source>
        <dbReference type="SAM" id="Phobius"/>
    </source>
</evidence>
<sequence length="645" mass="76206">MFCGTNLFLKLKLFHLYNFHNNFPNLFPLECHCLSIFIFFSALFFIIFFCFNTFFISIISMLNIELTTSEAIRNPILSSNCLNIPYIIFQELSIIYFLNSYLEFNYHWWKYLFNFQLFIFESNNRMAENYSLILFDHNIFMRNFFLSLDIGVFRTSDDIRRKSYSLSRFFNFIFFHVISQTNHFALRKLPASILRKFMIKRKFYVVLVSSFHVYEFFLQYSNSYSQVFWQITPCQLRKKKQNHAGFSYFLEIGKIRFHDEFYWSLKFLKSKANDLQTFLSGILFIKQYPSKYEREIYHLILNLLRCVPKSNLPSYRLYFHMLIFGDLYKVFNVGLIGLEVHIVKEIENRIKFSMREGYGLRDFSCRGNNFPPEYCVLIGTELQGSILIGHFQTLDWPVPESPVHPPLVPFGSLPLFPPSSLSHLSSLHNYFPLPLFRILNSKHLYGTNLHSIPDKRLPSHDLSTVPILVETKKVAQLWHILHRPSPNLVSLVPILICENTKRICCTNHCTKDTWIWMTVNGIRTTIQPDQDIKYPNTIYSVQVPVHENLHTNSTLCLWHYKANGTPQCKLINLARSLVVEYLLEMLLKQLLTPLSIKFFRNFMTCVLMVLKGIGKFKPHSLTYGPQIILNLFSLSSMLLWSRFRI</sequence>
<keyword evidence="1" id="KW-1133">Transmembrane helix</keyword>
<evidence type="ECO:0000313" key="3">
    <source>
        <dbReference type="Proteomes" id="UP000037035"/>
    </source>
</evidence>
<gene>
    <name evidence="2" type="ORF">VP01_1019g4</name>
</gene>
<keyword evidence="3" id="KW-1185">Reference proteome</keyword>
<feature type="transmembrane region" description="Helical" evidence="1">
    <location>
        <begin position="36"/>
        <end position="64"/>
    </location>
</feature>
<dbReference type="AlphaFoldDB" id="A0A0L6VUT8"/>
<comment type="caution">
    <text evidence="2">The sequence shown here is derived from an EMBL/GenBank/DDBJ whole genome shotgun (WGS) entry which is preliminary data.</text>
</comment>
<name>A0A0L6VUT8_9BASI</name>
<keyword evidence="1" id="KW-0812">Transmembrane</keyword>
<accession>A0A0L6VUT8</accession>
<organism evidence="2 3">
    <name type="scientific">Puccinia sorghi</name>
    <dbReference type="NCBI Taxonomy" id="27349"/>
    <lineage>
        <taxon>Eukaryota</taxon>
        <taxon>Fungi</taxon>
        <taxon>Dikarya</taxon>
        <taxon>Basidiomycota</taxon>
        <taxon>Pucciniomycotina</taxon>
        <taxon>Pucciniomycetes</taxon>
        <taxon>Pucciniales</taxon>
        <taxon>Pucciniaceae</taxon>
        <taxon>Puccinia</taxon>
    </lineage>
</organism>
<dbReference type="Proteomes" id="UP000037035">
    <property type="component" value="Unassembled WGS sequence"/>
</dbReference>
<reference evidence="2 3" key="1">
    <citation type="submission" date="2015-08" db="EMBL/GenBank/DDBJ databases">
        <title>Next Generation Sequencing and Analysis of the Genome of Puccinia sorghi L Schw, the Causal Agent of Maize Common Rust.</title>
        <authorList>
            <person name="Rochi L."/>
            <person name="Burguener G."/>
            <person name="Darino M."/>
            <person name="Turjanski A."/>
            <person name="Kreff E."/>
            <person name="Dieguez M.J."/>
            <person name="Sacco F."/>
        </authorList>
    </citation>
    <scope>NUCLEOTIDE SEQUENCE [LARGE SCALE GENOMIC DNA]</scope>
    <source>
        <strain evidence="2 3">RO10H11247</strain>
    </source>
</reference>
<proteinExistence type="predicted"/>
<evidence type="ECO:0000313" key="2">
    <source>
        <dbReference type="EMBL" id="KNZ64523.1"/>
    </source>
</evidence>
<dbReference type="EMBL" id="LAVV01000221">
    <property type="protein sequence ID" value="KNZ64523.1"/>
    <property type="molecule type" value="Genomic_DNA"/>
</dbReference>
<dbReference type="VEuPathDB" id="FungiDB:VP01_1019g4"/>
<keyword evidence="1" id="KW-0472">Membrane</keyword>
<feature type="transmembrane region" description="Helical" evidence="1">
    <location>
        <begin position="84"/>
        <end position="102"/>
    </location>
</feature>